<dbReference type="EMBL" id="VNJK01000004">
    <property type="protein sequence ID" value="TVX87175.1"/>
    <property type="molecule type" value="Genomic_DNA"/>
</dbReference>
<protein>
    <submittedName>
        <fullName evidence="3">Glycosyltransferase</fullName>
    </submittedName>
</protein>
<dbReference type="SUPFAM" id="SSF53448">
    <property type="entry name" value="Nucleotide-diphospho-sugar transferases"/>
    <property type="match status" value="1"/>
</dbReference>
<accession>A0A559IHL2</accession>
<dbReference type="AlphaFoldDB" id="A0A559IHL2"/>
<name>A0A559IHL2_9BACL</name>
<gene>
    <name evidence="3" type="ORF">FPZ44_22055</name>
</gene>
<evidence type="ECO:0000313" key="3">
    <source>
        <dbReference type="EMBL" id="TVX87175.1"/>
    </source>
</evidence>
<dbReference type="InterPro" id="IPR050256">
    <property type="entry name" value="Glycosyltransferase_2"/>
</dbReference>
<evidence type="ECO:0000313" key="4">
    <source>
        <dbReference type="Proteomes" id="UP000318102"/>
    </source>
</evidence>
<feature type="domain" description="Glycosyltransferase 2-like" evidence="2">
    <location>
        <begin position="210"/>
        <end position="300"/>
    </location>
</feature>
<dbReference type="RefSeq" id="WP_144994005.1">
    <property type="nucleotide sequence ID" value="NZ_VNJK01000004.1"/>
</dbReference>
<dbReference type="Proteomes" id="UP000318102">
    <property type="component" value="Unassembled WGS sequence"/>
</dbReference>
<feature type="compositionally biased region" description="Basic residues" evidence="1">
    <location>
        <begin position="10"/>
        <end position="31"/>
    </location>
</feature>
<dbReference type="PANTHER" id="PTHR48090">
    <property type="entry name" value="UNDECAPRENYL-PHOSPHATE 4-DEOXY-4-FORMAMIDO-L-ARABINOSE TRANSFERASE-RELATED"/>
    <property type="match status" value="1"/>
</dbReference>
<dbReference type="OrthoDB" id="2902148at2"/>
<proteinExistence type="predicted"/>
<evidence type="ECO:0000256" key="1">
    <source>
        <dbReference type="SAM" id="MobiDB-lite"/>
    </source>
</evidence>
<comment type="caution">
    <text evidence="3">The sequence shown here is derived from an EMBL/GenBank/DDBJ whole genome shotgun (WGS) entry which is preliminary data.</text>
</comment>
<sequence length="451" mass="50457">MQASASEGRFRRRAGFNRNRGRTAAVRRLKSHSSPSRSHKRVTEQSYVRRTSRSKRKEHPTLKRVQRSRAVRKASSLKTMQRLKRSKQVMSPVRKVDDFPLYRGGFSQVRSAASQLLYSKRSLRAAGNRDAAQWGQADRELSSLQLTRQMNQRFSQALQLEGIASTPDAHTSYADMIALGRSYAEGYADVRNDVGADVILLPTSMKLGAVLCAYNEQDSIATMLKQLAKLPLDEIVIVVNGSVDRTFELARKSLPEAVVIHFEKPLGHDVGRAIGAKLLQVDAVLFTDCDFSIDAEQLGAYLWSVATGVDVALNDIRPFMDRFEQQDGISYCKQWLNQELGRSDLAMNSMTAIPHALSRKAISMIGYEALYVPPRAHALAVLHGLNVQTACAVDVITQNRLRTTNIGVGNPVAQLIIGDHMEALETVWNWKRDELNAVQSERADIAWRRNK</sequence>
<feature type="compositionally biased region" description="Basic residues" evidence="1">
    <location>
        <begin position="50"/>
        <end position="72"/>
    </location>
</feature>
<evidence type="ECO:0000259" key="2">
    <source>
        <dbReference type="Pfam" id="PF00535"/>
    </source>
</evidence>
<dbReference type="InterPro" id="IPR001173">
    <property type="entry name" value="Glyco_trans_2-like"/>
</dbReference>
<dbReference type="InterPro" id="IPR029044">
    <property type="entry name" value="Nucleotide-diphossugar_trans"/>
</dbReference>
<organism evidence="3 4">
    <name type="scientific">Paenibacillus agilis</name>
    <dbReference type="NCBI Taxonomy" id="3020863"/>
    <lineage>
        <taxon>Bacteria</taxon>
        <taxon>Bacillati</taxon>
        <taxon>Bacillota</taxon>
        <taxon>Bacilli</taxon>
        <taxon>Bacillales</taxon>
        <taxon>Paenibacillaceae</taxon>
        <taxon>Paenibacillus</taxon>
    </lineage>
</organism>
<reference evidence="3 4" key="1">
    <citation type="submission" date="2019-07" db="EMBL/GenBank/DDBJ databases">
        <authorList>
            <person name="Kim J."/>
        </authorList>
    </citation>
    <scope>NUCLEOTIDE SEQUENCE [LARGE SCALE GENOMIC DNA]</scope>
    <source>
        <strain evidence="3 4">N4</strain>
    </source>
</reference>
<dbReference type="Pfam" id="PF00535">
    <property type="entry name" value="Glycos_transf_2"/>
    <property type="match status" value="1"/>
</dbReference>
<dbReference type="Gene3D" id="3.90.550.10">
    <property type="entry name" value="Spore Coat Polysaccharide Biosynthesis Protein SpsA, Chain A"/>
    <property type="match status" value="1"/>
</dbReference>
<keyword evidence="4" id="KW-1185">Reference proteome</keyword>
<feature type="region of interest" description="Disordered" evidence="1">
    <location>
        <begin position="1"/>
        <end position="89"/>
    </location>
</feature>